<dbReference type="PATRIC" id="fig|1439726.3.peg.4506"/>
<evidence type="ECO:0000313" key="8">
    <source>
        <dbReference type="EMBL" id="ODN68455.1"/>
    </source>
</evidence>
<dbReference type="EC" id="3.2.1.4" evidence="3"/>
<protein>
    <recommendedName>
        <fullName evidence="3">cellulase</fullName>
        <ecNumber evidence="3">3.2.1.4</ecNumber>
    </recommendedName>
</protein>
<dbReference type="SUPFAM" id="SSF48208">
    <property type="entry name" value="Six-hairpin glycosidases"/>
    <property type="match status" value="1"/>
</dbReference>
<evidence type="ECO:0000256" key="6">
    <source>
        <dbReference type="ARBA" id="ARBA00023295"/>
    </source>
</evidence>
<dbReference type="Gene3D" id="1.50.10.10">
    <property type="match status" value="1"/>
</dbReference>
<accession>A0A1E3GWX9</accession>
<evidence type="ECO:0000313" key="9">
    <source>
        <dbReference type="Proteomes" id="UP000094622"/>
    </source>
</evidence>
<keyword evidence="5" id="KW-0136">Cellulose degradation</keyword>
<name>A0A1E3GWX9_9HYPH</name>
<evidence type="ECO:0000256" key="1">
    <source>
        <dbReference type="ARBA" id="ARBA00000966"/>
    </source>
</evidence>
<dbReference type="InterPro" id="IPR012341">
    <property type="entry name" value="6hp_glycosidase-like_sf"/>
</dbReference>
<keyword evidence="7" id="KW-0119">Carbohydrate metabolism</keyword>
<organism evidence="8 9">
    <name type="scientific">Methylobrevis pamukkalensis</name>
    <dbReference type="NCBI Taxonomy" id="1439726"/>
    <lineage>
        <taxon>Bacteria</taxon>
        <taxon>Pseudomonadati</taxon>
        <taxon>Pseudomonadota</taxon>
        <taxon>Alphaproteobacteria</taxon>
        <taxon>Hyphomicrobiales</taxon>
        <taxon>Pleomorphomonadaceae</taxon>
        <taxon>Methylobrevis</taxon>
    </lineage>
</organism>
<keyword evidence="4 8" id="KW-0378">Hydrolase</keyword>
<evidence type="ECO:0000256" key="7">
    <source>
        <dbReference type="ARBA" id="ARBA00023326"/>
    </source>
</evidence>
<dbReference type="InterPro" id="IPR002037">
    <property type="entry name" value="Glyco_hydro_8"/>
</dbReference>
<comment type="catalytic activity">
    <reaction evidence="1">
        <text>Endohydrolysis of (1-&gt;4)-beta-D-glucosidic linkages in cellulose, lichenin and cereal beta-D-glucans.</text>
        <dbReference type="EC" id="3.2.1.4"/>
    </reaction>
</comment>
<sequence>MAVDDRTEVVIAQAAPAGWSGPLTLVTAPGRAELLSGVERAVLPETFTALAGRAVVGDGSRFTAYAAETGALVATQPLSPGNLRLVTAAWFSLNPAVYARAAAGGARRRRAGRQRAAPWPRGAVVRRRDMLAGAAVLLAAGLTGLSPRAATATAATTGTMRLDADLFAAWRKRFVADDGRVVDDGNGGISHSEGQGYGMLLAAFADDRDGFARMWDWTRAHLARTDDALFSWRYDPKTAAPVSDPNNATDGDLLIAWALAEAGSRWQSDAARLSAAGIARAVLRGAVVETGGKPVILPGASGFRAGDRRDGPVINLSYWVFPAFPALADVVPEYDWRGLAASGLDLARRGRFGKQDLPPDWTALGGDRLRPANGFDPVFGWNALRVPLYLAMADLGDFGGSRADLAPYAALWPAGGARDPEAINLLTGKTVSAFGSSGYRAVPALVACALDGTPWPAALSRFEDEPYYPATLRLLALAAARTRYPECF</sequence>
<dbReference type="EMBL" id="MCRJ01000177">
    <property type="protein sequence ID" value="ODN68455.1"/>
    <property type="molecule type" value="Genomic_DNA"/>
</dbReference>
<evidence type="ECO:0000256" key="2">
    <source>
        <dbReference type="ARBA" id="ARBA00009209"/>
    </source>
</evidence>
<comment type="similarity">
    <text evidence="2">Belongs to the glycosyl hydrolase 8 (cellulase D) family.</text>
</comment>
<keyword evidence="9" id="KW-1185">Reference proteome</keyword>
<keyword evidence="6 8" id="KW-0326">Glycosidase</keyword>
<dbReference type="InterPro" id="IPR008928">
    <property type="entry name" value="6-hairpin_glycosidase_sf"/>
</dbReference>
<dbReference type="PRINTS" id="PR00735">
    <property type="entry name" value="GLHYDRLASE8"/>
</dbReference>
<dbReference type="AlphaFoldDB" id="A0A1E3GWX9"/>
<dbReference type="GO" id="GO:0008810">
    <property type="term" value="F:cellulase activity"/>
    <property type="evidence" value="ECO:0007669"/>
    <property type="project" value="UniProtKB-EC"/>
</dbReference>
<keyword evidence="7" id="KW-0624">Polysaccharide degradation</keyword>
<reference evidence="8 9" key="1">
    <citation type="submission" date="2016-07" db="EMBL/GenBank/DDBJ databases">
        <title>Draft Genome Sequence of Methylobrevis pamukkalensis PK2.</title>
        <authorList>
            <person name="Vasilenko O.V."/>
            <person name="Doronina N.V."/>
            <person name="Shmareva M.N."/>
            <person name="Tarlachkov S.V."/>
            <person name="Mustakhimov I."/>
            <person name="Trotsenko Y.A."/>
        </authorList>
    </citation>
    <scope>NUCLEOTIDE SEQUENCE [LARGE SCALE GENOMIC DNA]</scope>
    <source>
        <strain evidence="8 9">PK2</strain>
    </source>
</reference>
<evidence type="ECO:0000256" key="4">
    <source>
        <dbReference type="ARBA" id="ARBA00022801"/>
    </source>
</evidence>
<dbReference type="GO" id="GO:0030245">
    <property type="term" value="P:cellulose catabolic process"/>
    <property type="evidence" value="ECO:0007669"/>
    <property type="project" value="UniProtKB-KW"/>
</dbReference>
<dbReference type="Pfam" id="PF01270">
    <property type="entry name" value="Glyco_hydro_8"/>
    <property type="match status" value="1"/>
</dbReference>
<gene>
    <name evidence="8" type="primary">celY</name>
    <name evidence="8" type="ORF">A6302_04249</name>
</gene>
<evidence type="ECO:0000256" key="3">
    <source>
        <dbReference type="ARBA" id="ARBA00012601"/>
    </source>
</evidence>
<proteinExistence type="inferred from homology"/>
<comment type="caution">
    <text evidence="8">The sequence shown here is derived from an EMBL/GenBank/DDBJ whole genome shotgun (WGS) entry which is preliminary data.</text>
</comment>
<dbReference type="Proteomes" id="UP000094622">
    <property type="component" value="Unassembled WGS sequence"/>
</dbReference>
<evidence type="ECO:0000256" key="5">
    <source>
        <dbReference type="ARBA" id="ARBA00023001"/>
    </source>
</evidence>